<dbReference type="Pfam" id="PF20736">
    <property type="entry name" value="Glyco_hydro127M"/>
    <property type="match status" value="1"/>
</dbReference>
<evidence type="ECO:0000259" key="2">
    <source>
        <dbReference type="Pfam" id="PF20736"/>
    </source>
</evidence>
<reference evidence="4 5" key="1">
    <citation type="submission" date="2024-10" db="EMBL/GenBank/DDBJ databases">
        <authorList>
            <person name="Topkara A.R."/>
            <person name="Saygin H."/>
        </authorList>
    </citation>
    <scope>NUCLEOTIDE SEQUENCE [LARGE SCALE GENOMIC DNA]</scope>
    <source>
        <strain evidence="4 5">M3C6</strain>
    </source>
</reference>
<dbReference type="Proteomes" id="UP001603978">
    <property type="component" value="Unassembled WGS sequence"/>
</dbReference>
<gene>
    <name evidence="4" type="ORF">ACFLIM_07410</name>
</gene>
<dbReference type="InterPro" id="IPR049174">
    <property type="entry name" value="Beta-AFase-like"/>
</dbReference>
<comment type="caution">
    <text evidence="4">The sequence shown here is derived from an EMBL/GenBank/DDBJ whole genome shotgun (WGS) entry which is preliminary data.</text>
</comment>
<feature type="domain" description="Non-reducing end beta-L-arabinofuranosidase-like GH127 C-terminal" evidence="3">
    <location>
        <begin position="518"/>
        <end position="633"/>
    </location>
</feature>
<organism evidence="4 5">
    <name type="scientific">Nonomuraea marmarensis</name>
    <dbReference type="NCBI Taxonomy" id="3351344"/>
    <lineage>
        <taxon>Bacteria</taxon>
        <taxon>Bacillati</taxon>
        <taxon>Actinomycetota</taxon>
        <taxon>Actinomycetes</taxon>
        <taxon>Streptosporangiales</taxon>
        <taxon>Streptosporangiaceae</taxon>
        <taxon>Nonomuraea</taxon>
    </lineage>
</organism>
<dbReference type="RefSeq" id="WP_393163316.1">
    <property type="nucleotide sequence ID" value="NZ_JBICRM010000004.1"/>
</dbReference>
<evidence type="ECO:0000313" key="4">
    <source>
        <dbReference type="EMBL" id="MFG1703004.1"/>
    </source>
</evidence>
<keyword evidence="4" id="KW-0378">Hydrolase</keyword>
<name>A0ABW7A7A1_9ACTN</name>
<evidence type="ECO:0000313" key="5">
    <source>
        <dbReference type="Proteomes" id="UP001603978"/>
    </source>
</evidence>
<accession>A0ABW7A7A1</accession>
<feature type="domain" description="Non-reducing end beta-L-arabinofuranosidase-like GH127 middle" evidence="2">
    <location>
        <begin position="417"/>
        <end position="514"/>
    </location>
</feature>
<dbReference type="SUPFAM" id="SSF48208">
    <property type="entry name" value="Six-hairpin glycosidases"/>
    <property type="match status" value="1"/>
</dbReference>
<dbReference type="PANTHER" id="PTHR43465">
    <property type="entry name" value="DUF1680 DOMAIN PROTEIN (AFU_ORTHOLOGUE AFUA_1G08910)"/>
    <property type="match status" value="1"/>
</dbReference>
<dbReference type="EMBL" id="JBICRM010000004">
    <property type="protein sequence ID" value="MFG1703004.1"/>
    <property type="molecule type" value="Genomic_DNA"/>
</dbReference>
<dbReference type="Pfam" id="PF07944">
    <property type="entry name" value="Beta-AFase-like_GH127_cat"/>
    <property type="match status" value="1"/>
</dbReference>
<feature type="domain" description="Non-reducing end beta-L-arabinofuranosidase-like GH127 catalytic" evidence="1">
    <location>
        <begin position="23"/>
        <end position="406"/>
    </location>
</feature>
<dbReference type="GO" id="GO:0016787">
    <property type="term" value="F:hydrolase activity"/>
    <property type="evidence" value="ECO:0007669"/>
    <property type="project" value="UniProtKB-KW"/>
</dbReference>
<dbReference type="InterPro" id="IPR049046">
    <property type="entry name" value="Beta-AFase-like_GH127_middle"/>
</dbReference>
<dbReference type="InterPro" id="IPR012878">
    <property type="entry name" value="Beta-AFase-like_GH127_cat"/>
</dbReference>
<evidence type="ECO:0000259" key="1">
    <source>
        <dbReference type="Pfam" id="PF07944"/>
    </source>
</evidence>
<sequence length="635" mass="69887">MEQILGPAVPSSRAVLRPIGIQDVVITGGPLARWQRINHEASIPLGLEQMERSGALPNLRRAGGEGDGPFQGYRFQDSDLYKQLEAIAWEHVRAPQPLYAEFAEQAAAVLERAQRPDGYLNSHYQVVKPDKIYAELEYSHEMYCAGHLLQAAVAAARAGIGDGLLAVARRLAGHLVEVFLTGGNDGIDGHAEVETALVELYRLTGERTYLELAGNLIDSRGKGLIADSGMGMLYAQDHLPVRDADTPVGHAVRQLYLESGIVDVYLETGDESLLECSVRRWEDMVATKTYITGGNGSRHDGEAFGERYELPPDRAYSESCAAIAGIHWNWRLLLATGQGRYADLIERTLYNAFAASTSADGVRFFYVNPLQRRDDLVEDAYLGRRREWFACACCPPNIMRLVASLSGYVATKTESGLQVHQYVPGTVQAGEGAPARLKIDTDYPWDGLIRVTVEEAPAGEWELALRIPAWSESTLAGLSWDEPGDARPAQPGEDGYFRIRRQWRHGETVELRLDLTPRHTYPHRRIDAVRGCVAIERGPLVYCFEQADQARGVEVDDLALSPGARLRVVPVANLEGVGRTVLIETEAAAVDQPRGGLPYTSQPFAAGTLVTATAVPYFQWDNRDGGTMRVWLPLA</sequence>
<evidence type="ECO:0000259" key="3">
    <source>
        <dbReference type="Pfam" id="PF20737"/>
    </source>
</evidence>
<dbReference type="Pfam" id="PF20737">
    <property type="entry name" value="Glyco_hydro127C"/>
    <property type="match status" value="1"/>
</dbReference>
<dbReference type="InterPro" id="IPR049049">
    <property type="entry name" value="Beta-AFase-like_GH127_C"/>
</dbReference>
<dbReference type="InterPro" id="IPR008928">
    <property type="entry name" value="6-hairpin_glycosidase_sf"/>
</dbReference>
<dbReference type="PANTHER" id="PTHR43465:SF2">
    <property type="entry name" value="DUF1680 DOMAIN PROTEIN (AFU_ORTHOLOGUE AFUA_1G08910)"/>
    <property type="match status" value="1"/>
</dbReference>
<proteinExistence type="predicted"/>
<protein>
    <submittedName>
        <fullName evidence="4">Glycoside hydrolase family 127 protein</fullName>
    </submittedName>
</protein>
<keyword evidence="5" id="KW-1185">Reference proteome</keyword>